<feature type="compositionally biased region" description="Polar residues" evidence="1">
    <location>
        <begin position="336"/>
        <end position="345"/>
    </location>
</feature>
<organism evidence="2 3">
    <name type="scientific">Exophiala dermatitidis (strain ATCC 34100 / CBS 525.76 / NIH/UT8656)</name>
    <name type="common">Black yeast</name>
    <name type="synonym">Wangiella dermatitidis</name>
    <dbReference type="NCBI Taxonomy" id="858893"/>
    <lineage>
        <taxon>Eukaryota</taxon>
        <taxon>Fungi</taxon>
        <taxon>Dikarya</taxon>
        <taxon>Ascomycota</taxon>
        <taxon>Pezizomycotina</taxon>
        <taxon>Eurotiomycetes</taxon>
        <taxon>Chaetothyriomycetidae</taxon>
        <taxon>Chaetothyriales</taxon>
        <taxon>Herpotrichiellaceae</taxon>
        <taxon>Exophiala</taxon>
    </lineage>
</organism>
<reference evidence="2" key="1">
    <citation type="submission" date="2011-07" db="EMBL/GenBank/DDBJ databases">
        <title>The Genome Sequence of Exophiala (Wangiella) dermatitidis NIH/UT8656.</title>
        <authorList>
            <consortium name="The Broad Institute Genome Sequencing Platform"/>
            <person name="Cuomo C."/>
            <person name="Wang Z."/>
            <person name="Hunicke-Smith S."/>
            <person name="Szanislo P.J."/>
            <person name="Earl A."/>
            <person name="Young S.K."/>
            <person name="Zeng Q."/>
            <person name="Gargeya S."/>
            <person name="Fitzgerald M."/>
            <person name="Haas B."/>
            <person name="Abouelleil A."/>
            <person name="Alvarado L."/>
            <person name="Arachchi H.M."/>
            <person name="Berlin A."/>
            <person name="Brown A."/>
            <person name="Chapman S.B."/>
            <person name="Chen Z."/>
            <person name="Dunbar C."/>
            <person name="Freedman E."/>
            <person name="Gearin G."/>
            <person name="Gellesch M."/>
            <person name="Goldberg J."/>
            <person name="Griggs A."/>
            <person name="Gujja S."/>
            <person name="Heiman D."/>
            <person name="Howarth C."/>
            <person name="Larson L."/>
            <person name="Lui A."/>
            <person name="MacDonald P.J.P."/>
            <person name="Montmayeur A."/>
            <person name="Murphy C."/>
            <person name="Neiman D."/>
            <person name="Pearson M."/>
            <person name="Priest M."/>
            <person name="Roberts A."/>
            <person name="Saif S."/>
            <person name="Shea T."/>
            <person name="Shenoy N."/>
            <person name="Sisk P."/>
            <person name="Stolte C."/>
            <person name="Sykes S."/>
            <person name="Wortman J."/>
            <person name="Nusbaum C."/>
            <person name="Birren B."/>
        </authorList>
    </citation>
    <scope>NUCLEOTIDE SEQUENCE</scope>
    <source>
        <strain evidence="2">NIH/UT8656</strain>
    </source>
</reference>
<feature type="compositionally biased region" description="Basic and acidic residues" evidence="1">
    <location>
        <begin position="301"/>
        <end position="328"/>
    </location>
</feature>
<proteinExistence type="predicted"/>
<dbReference type="eggNOG" id="ENOG502SY80">
    <property type="taxonomic scope" value="Eukaryota"/>
</dbReference>
<accession>H6BM00</accession>
<evidence type="ECO:0000256" key="1">
    <source>
        <dbReference type="SAM" id="MobiDB-lite"/>
    </source>
</evidence>
<evidence type="ECO:0000313" key="2">
    <source>
        <dbReference type="EMBL" id="EHY52936.1"/>
    </source>
</evidence>
<gene>
    <name evidence="2" type="ORF">HMPREF1120_01138</name>
</gene>
<keyword evidence="3" id="KW-1185">Reference proteome</keyword>
<protein>
    <submittedName>
        <fullName evidence="2">Uncharacterized protein</fullName>
    </submittedName>
</protein>
<dbReference type="OMA" id="PRSKNIC"/>
<dbReference type="VEuPathDB" id="FungiDB:HMPREF1120_01138"/>
<evidence type="ECO:0000313" key="3">
    <source>
        <dbReference type="Proteomes" id="UP000007304"/>
    </source>
</evidence>
<dbReference type="OrthoDB" id="4776522at2759"/>
<dbReference type="AlphaFoldDB" id="H6BM00"/>
<dbReference type="InParanoid" id="H6BM00"/>
<dbReference type="Proteomes" id="UP000007304">
    <property type="component" value="Unassembled WGS sequence"/>
</dbReference>
<dbReference type="EMBL" id="JH226130">
    <property type="protein sequence ID" value="EHY52936.1"/>
    <property type="molecule type" value="Genomic_DNA"/>
</dbReference>
<dbReference type="RefSeq" id="XP_009153397.1">
    <property type="nucleotide sequence ID" value="XM_009155149.1"/>
</dbReference>
<sequence>MSHPAMRSRRMPHERRHQCTHTTMTRLYDPMGSFTCSSCRKHPSIGWLYRCTQDHDGFLPERDFSSPSNPGKIMEVPLEFGSHFLSPAVVQAIGEGQYTDEQIRILVKQKEKVSETILVAGARPPTASTVTTMSSSSEGTFSILPQSTTFSTTSTTGLDDEIKAAYNWKELQEAWMSEPSMPPADSQLRALPADFGTLSHGAMLPVDQICDLKICHTCRPTYRERAYQSLNHILQSPVQSPPIWELENRRVSDARIVAQIRQPTVPRFYPGTSIQSFESDNGVLEMAIPYINGSGSSQNDSETHSVRKRSGFRETVRKALARARHDDSPPAPNIVLSGSDQNSRSDTSKPSRSFLFRRRKSRVVPSFAEMHGRVVDTSPLQDSVMLMLASNTPLPDTPTTKKHQLTRITEDTEQSLEQTGAGNAGWNAEIIVQS</sequence>
<dbReference type="HOGENOM" id="CLU_048132_0_0_1"/>
<dbReference type="GeneID" id="20305777"/>
<feature type="region of interest" description="Disordered" evidence="1">
    <location>
        <begin position="292"/>
        <end position="353"/>
    </location>
</feature>
<dbReference type="STRING" id="858893.H6BM00"/>
<name>H6BM00_EXODN</name>